<proteinExistence type="predicted"/>
<gene>
    <name evidence="5" type="ORF">H7U22_18435</name>
</gene>
<dbReference type="SUPFAM" id="SSF46785">
    <property type="entry name" value="Winged helix' DNA-binding domain"/>
    <property type="match status" value="1"/>
</dbReference>
<reference evidence="5 6" key="1">
    <citation type="submission" date="2020-08" db="EMBL/GenBank/DDBJ databases">
        <authorList>
            <person name="Sun Q."/>
            <person name="Inoue M."/>
        </authorList>
    </citation>
    <scope>NUCLEOTIDE SEQUENCE [LARGE SCALE GENOMIC DNA]</scope>
    <source>
        <strain evidence="5 6">CCM 8938</strain>
    </source>
</reference>
<dbReference type="PROSITE" id="PS51118">
    <property type="entry name" value="HTH_HXLR"/>
    <property type="match status" value="1"/>
</dbReference>
<dbReference type="PANTHER" id="PTHR33204">
    <property type="entry name" value="TRANSCRIPTIONAL REGULATOR, MARR FAMILY"/>
    <property type="match status" value="1"/>
</dbReference>
<keyword evidence="2" id="KW-0238">DNA-binding</keyword>
<protein>
    <submittedName>
        <fullName evidence="5">Helix-turn-helix transcriptional regulator</fullName>
    </submittedName>
</protein>
<accession>A0ABR7KWJ6</accession>
<name>A0ABR7KWJ6_9SPHI</name>
<keyword evidence="1" id="KW-0805">Transcription regulation</keyword>
<evidence type="ECO:0000313" key="6">
    <source>
        <dbReference type="Proteomes" id="UP000652755"/>
    </source>
</evidence>
<dbReference type="PANTHER" id="PTHR33204:SF29">
    <property type="entry name" value="TRANSCRIPTIONAL REGULATOR"/>
    <property type="match status" value="1"/>
</dbReference>
<evidence type="ECO:0000259" key="4">
    <source>
        <dbReference type="PROSITE" id="PS51118"/>
    </source>
</evidence>
<evidence type="ECO:0000256" key="2">
    <source>
        <dbReference type="ARBA" id="ARBA00023125"/>
    </source>
</evidence>
<evidence type="ECO:0000256" key="3">
    <source>
        <dbReference type="ARBA" id="ARBA00023163"/>
    </source>
</evidence>
<dbReference type="RefSeq" id="WP_187072831.1">
    <property type="nucleotide sequence ID" value="NZ_JACRYL010000020.1"/>
</dbReference>
<sequence length="118" mass="13536">MALQEEKKEKKYYQAADCPITLTVDIIGGKWKPLIIWLLLKEEKLRFGEITKLMPGIALKVLSRSLKELQSDGILVRKAYPEVPPRVEYSLSAKGESLRQIIDLLSIWSRDHVMVETV</sequence>
<keyword evidence="6" id="KW-1185">Reference proteome</keyword>
<dbReference type="InterPro" id="IPR002577">
    <property type="entry name" value="HTH_HxlR"/>
</dbReference>
<dbReference type="Pfam" id="PF01638">
    <property type="entry name" value="HxlR"/>
    <property type="match status" value="1"/>
</dbReference>
<feature type="domain" description="HTH hxlR-type" evidence="4">
    <location>
        <begin position="18"/>
        <end position="117"/>
    </location>
</feature>
<dbReference type="InterPro" id="IPR036390">
    <property type="entry name" value="WH_DNA-bd_sf"/>
</dbReference>
<evidence type="ECO:0000256" key="1">
    <source>
        <dbReference type="ARBA" id="ARBA00023015"/>
    </source>
</evidence>
<dbReference type="EMBL" id="JACRYL010000020">
    <property type="protein sequence ID" value="MBC6112405.1"/>
    <property type="molecule type" value="Genomic_DNA"/>
</dbReference>
<organism evidence="5 6">
    <name type="scientific">Pedobacter fastidiosus</name>
    <dbReference type="NCBI Taxonomy" id="2765361"/>
    <lineage>
        <taxon>Bacteria</taxon>
        <taxon>Pseudomonadati</taxon>
        <taxon>Bacteroidota</taxon>
        <taxon>Sphingobacteriia</taxon>
        <taxon>Sphingobacteriales</taxon>
        <taxon>Sphingobacteriaceae</taxon>
        <taxon>Pedobacter</taxon>
    </lineage>
</organism>
<comment type="caution">
    <text evidence="5">The sequence shown here is derived from an EMBL/GenBank/DDBJ whole genome shotgun (WGS) entry which is preliminary data.</text>
</comment>
<keyword evidence="3" id="KW-0804">Transcription</keyword>
<dbReference type="Proteomes" id="UP000652755">
    <property type="component" value="Unassembled WGS sequence"/>
</dbReference>
<evidence type="ECO:0000313" key="5">
    <source>
        <dbReference type="EMBL" id="MBC6112405.1"/>
    </source>
</evidence>
<dbReference type="InterPro" id="IPR036388">
    <property type="entry name" value="WH-like_DNA-bd_sf"/>
</dbReference>
<dbReference type="Gene3D" id="1.10.10.10">
    <property type="entry name" value="Winged helix-like DNA-binding domain superfamily/Winged helix DNA-binding domain"/>
    <property type="match status" value="1"/>
</dbReference>